<dbReference type="GO" id="GO:0016491">
    <property type="term" value="F:oxidoreductase activity"/>
    <property type="evidence" value="ECO:0007669"/>
    <property type="project" value="InterPro"/>
</dbReference>
<dbReference type="EMBL" id="FPBT01000007">
    <property type="protein sequence ID" value="SFU48463.1"/>
    <property type="molecule type" value="Genomic_DNA"/>
</dbReference>
<sequence>MSRLSIYTKDEAQKTVEGLYKDVERRIQASQPGICPIDLSVSFLHICRSQSCGKCVPCRVGLVRLEEEIQKILDGNGTMETLDVIEKTAEGIYFSSDCAIGFEAARMVLTGLKGFRDDYIEHIQHGRCSIVKKEPVPCVSLCPAHVDVPGYISLVREGRYQDAANLIRKDNPLPSVCGYICEHPCETRCRRTLVDDPINIRALKRYAVDHEGEIPKPVCAEPTGKKVVIIGGGPGGLSAAYYLARMGHSVTIYEQRKQLGGMLRYGIPNYRLPREVLDKEIDAILSAGIKVHTNTSVGSDVDVRDLKANYDAIYICIGAHVGRKVGIEGEDAEGVYSAVEVLRRIGDGDKPDYHGKRIVVIGGGNVAMDAARSAVRLGAESVQIAYRRRKNDMTALPEELIGAEQDGCEIVELHAPTRVETDENGKVTALWVQPQIVGDIKGGRPSPRDADMPERRLACDIVIVAIGQGIDYTRLAEESGVSIRKGGRIEALDTSEIKDMEGVYAGGDCVTGPATVIRAIAAGKVAAANIDEYLGYNHEITCDVELPPIRLDDHEPCGRINMKEREPSERIHDFDLMEYGFTEEEACQEAGRCLHCDHFGYGSFKGGREEKW</sequence>
<dbReference type="AlphaFoldDB" id="A0A1I7GJ32"/>
<dbReference type="InterPro" id="IPR009051">
    <property type="entry name" value="Helical_ferredxn"/>
</dbReference>
<keyword evidence="3" id="KW-1185">Reference proteome</keyword>
<protein>
    <submittedName>
        <fullName evidence="2">NADPH-dependent glutamate synthase beta chain</fullName>
    </submittedName>
</protein>
<proteinExistence type="predicted"/>
<dbReference type="PANTHER" id="PTHR42783">
    <property type="entry name" value="GLUTAMATE SYNTHASE [NADPH] SMALL CHAIN"/>
    <property type="match status" value="1"/>
</dbReference>
<dbReference type="GeneID" id="78353794"/>
<dbReference type="PANTHER" id="PTHR42783:SF3">
    <property type="entry name" value="GLUTAMATE SYNTHASE [NADPH] SMALL CHAIN-RELATED"/>
    <property type="match status" value="1"/>
</dbReference>
<dbReference type="GO" id="GO:0051539">
    <property type="term" value="F:4 iron, 4 sulfur cluster binding"/>
    <property type="evidence" value="ECO:0007669"/>
    <property type="project" value="InterPro"/>
</dbReference>
<accession>A0A1I7GJ32</accession>
<evidence type="ECO:0000313" key="2">
    <source>
        <dbReference type="EMBL" id="SFU48463.1"/>
    </source>
</evidence>
<dbReference type="Pfam" id="PF14691">
    <property type="entry name" value="Fer4_20"/>
    <property type="match status" value="1"/>
</dbReference>
<dbReference type="OrthoDB" id="9803192at2"/>
<dbReference type="SUPFAM" id="SSF51971">
    <property type="entry name" value="Nucleotide-binding domain"/>
    <property type="match status" value="1"/>
</dbReference>
<feature type="domain" description="NADH-ubiquinone oxidoreductase 51kDa subunit iron-sulphur binding" evidence="1">
    <location>
        <begin position="37"/>
        <end position="82"/>
    </location>
</feature>
<dbReference type="SUPFAM" id="SSF140490">
    <property type="entry name" value="Nqo1C-terminal domain-like"/>
    <property type="match status" value="1"/>
</dbReference>
<dbReference type="SMART" id="SM00928">
    <property type="entry name" value="NADH_4Fe-4S"/>
    <property type="match status" value="1"/>
</dbReference>
<dbReference type="Proteomes" id="UP000198817">
    <property type="component" value="Unassembled WGS sequence"/>
</dbReference>
<organism evidence="2 3">
    <name type="scientific">Eubacterium pyruvativorans</name>
    <dbReference type="NCBI Taxonomy" id="155865"/>
    <lineage>
        <taxon>Bacteria</taxon>
        <taxon>Bacillati</taxon>
        <taxon>Bacillota</taxon>
        <taxon>Clostridia</taxon>
        <taxon>Eubacteriales</taxon>
        <taxon>Eubacteriaceae</taxon>
        <taxon>Eubacterium</taxon>
    </lineage>
</organism>
<dbReference type="SUPFAM" id="SSF46548">
    <property type="entry name" value="alpha-helical ferredoxin"/>
    <property type="match status" value="2"/>
</dbReference>
<dbReference type="InterPro" id="IPR023753">
    <property type="entry name" value="FAD/NAD-binding_dom"/>
</dbReference>
<dbReference type="PRINTS" id="PR00419">
    <property type="entry name" value="ADXRDTASE"/>
</dbReference>
<dbReference type="InterPro" id="IPR036188">
    <property type="entry name" value="FAD/NAD-bd_sf"/>
</dbReference>
<dbReference type="RefSeq" id="WP_090161843.1">
    <property type="nucleotide sequence ID" value="NZ_CACWQI010000015.1"/>
</dbReference>
<dbReference type="Gene3D" id="1.10.1060.10">
    <property type="entry name" value="Alpha-helical ferredoxin"/>
    <property type="match status" value="1"/>
</dbReference>
<gene>
    <name evidence="2" type="ORF">SAMN05216508_10740</name>
</gene>
<dbReference type="InterPro" id="IPR019575">
    <property type="entry name" value="Nuop51_4Fe4S-bd"/>
</dbReference>
<dbReference type="InterPro" id="IPR037207">
    <property type="entry name" value="Nuop51_4Fe4S-bd_sf"/>
</dbReference>
<dbReference type="Pfam" id="PF10589">
    <property type="entry name" value="NADH_4Fe-4S"/>
    <property type="match status" value="1"/>
</dbReference>
<dbReference type="STRING" id="155865.SAMN05216515_10940"/>
<evidence type="ECO:0000259" key="1">
    <source>
        <dbReference type="SMART" id="SM00928"/>
    </source>
</evidence>
<dbReference type="NCBIfam" id="NF009410">
    <property type="entry name" value="PRK12771.1"/>
    <property type="match status" value="1"/>
</dbReference>
<dbReference type="Gene3D" id="3.50.50.60">
    <property type="entry name" value="FAD/NAD(P)-binding domain"/>
    <property type="match status" value="2"/>
</dbReference>
<name>A0A1I7GJ32_9FIRM</name>
<dbReference type="InterPro" id="IPR028261">
    <property type="entry name" value="DPD_II"/>
</dbReference>
<reference evidence="2 3" key="1">
    <citation type="submission" date="2016-10" db="EMBL/GenBank/DDBJ databases">
        <authorList>
            <person name="de Groot N.N."/>
        </authorList>
    </citation>
    <scope>NUCLEOTIDE SEQUENCE [LARGE SCALE GENOMIC DNA]</scope>
    <source>
        <strain evidence="2 3">KHGC13</strain>
    </source>
</reference>
<evidence type="ECO:0000313" key="3">
    <source>
        <dbReference type="Proteomes" id="UP000198817"/>
    </source>
</evidence>
<dbReference type="Pfam" id="PF07992">
    <property type="entry name" value="Pyr_redox_2"/>
    <property type="match status" value="1"/>
</dbReference>